<gene>
    <name evidence="3" type="ORF">STSU_010335</name>
</gene>
<dbReference type="AlphaFoldDB" id="I2N664"/>
<keyword evidence="4" id="KW-1185">Reference proteome</keyword>
<dbReference type="RefSeq" id="WP_006346618.1">
    <property type="nucleotide sequence ID" value="NZ_CP029159.1"/>
</dbReference>
<dbReference type="InterPro" id="IPR041191">
    <property type="entry name" value="pPIWI_RE_Y"/>
</dbReference>
<dbReference type="EMBL" id="CP029159">
    <property type="protein sequence ID" value="QKM67504.1"/>
    <property type="molecule type" value="Genomic_DNA"/>
</dbReference>
<dbReference type="Pfam" id="PF18154">
    <property type="entry name" value="pPIWI_RE_REase"/>
    <property type="match status" value="1"/>
</dbReference>
<dbReference type="Proteomes" id="UP000005940">
    <property type="component" value="Chromosome"/>
</dbReference>
<organism evidence="3 4">
    <name type="scientific">Streptomyces tsukubensis (strain DSM 42081 / NBRC 108919 / NRRL 18488 / 9993)</name>
    <dbReference type="NCBI Taxonomy" id="1114943"/>
    <lineage>
        <taxon>Bacteria</taxon>
        <taxon>Bacillati</taxon>
        <taxon>Actinomycetota</taxon>
        <taxon>Actinomycetes</taxon>
        <taxon>Kitasatosporales</taxon>
        <taxon>Streptomycetaceae</taxon>
        <taxon>Streptomyces</taxon>
    </lineage>
</organism>
<reference evidence="3 4" key="1">
    <citation type="journal article" date="2012" name="J. Bacteriol.">
        <title>Draft genome of Streptomyces tsukubaensis NRRL 18488, the producer of the clinically important immunosuppressant tacrolimus (FK506).</title>
        <authorList>
            <person name="Barreiro C."/>
            <person name="Prieto C."/>
            <person name="Sola-Landa A."/>
            <person name="Solera E."/>
            <person name="Martinez-Castro M."/>
            <person name="Perez-Redondo R."/>
            <person name="Garcia-Estrada C."/>
            <person name="Aparicio J.F."/>
            <person name="Fernandez-Martinez L.T."/>
            <person name="Santos-Aberturas J."/>
            <person name="Salehi-Najafabadi Z."/>
            <person name="Rodriguez-Garcia A."/>
            <person name="Tauch A."/>
            <person name="Martin J.F."/>
        </authorList>
    </citation>
    <scope>NUCLEOTIDE SEQUENCE [LARGE SCALE GENOMIC DNA]</scope>
    <source>
        <strain evidence="4">DSM 42081 / NBRC 108919 / NRRL 18488 / 9993</strain>
    </source>
</reference>
<evidence type="ECO:0000313" key="4">
    <source>
        <dbReference type="Proteomes" id="UP000005940"/>
    </source>
</evidence>
<feature type="domain" description="REase associating with pPIWI RE" evidence="1">
    <location>
        <begin position="258"/>
        <end position="374"/>
    </location>
</feature>
<evidence type="ECO:0000259" key="1">
    <source>
        <dbReference type="Pfam" id="PF18154"/>
    </source>
</evidence>
<protein>
    <submittedName>
        <fullName evidence="3">Fis family transcriptional regulator</fullName>
    </submittedName>
</protein>
<dbReference type="Pfam" id="PF18156">
    <property type="entry name" value="pPIWI_RE_Y"/>
    <property type="match status" value="1"/>
</dbReference>
<dbReference type="InterPro" id="IPR040828">
    <property type="entry name" value="pPIWI_RE_REase"/>
</dbReference>
<evidence type="ECO:0000313" key="3">
    <source>
        <dbReference type="EMBL" id="QKM67504.1"/>
    </source>
</evidence>
<proteinExistence type="predicted"/>
<sequence>MHPSGTTTDWENEPGVELVELLARAVVALEDITELSSFRLPYPHVVHQALNRTALVCLLRRAEPPRSVPELLSWCRDRPLANWLLDLPADAAGPADRLLDEHTGLPTELVREWWAHQADVPARLHHQDVLRWALQRCRSLGPESYGAFRRLLVEHPVLTHTEWFKVISNPALMGLPELLENIYQPVPSCFVRPGRGCAQCRRCGTLLTPVGDADWWCERDYCRSESGEPPIDRIIPPEQCKGLVQLDRPLRQFVTWPGRIARGLRKRLTRLGATVTMWPTTEAYIMRVGLPDGRSWAVDIKDRAHPALLGRSAGPAPAGPPHHETLWVVPGHRVRARPDYLTVFHRNHPRPEGGISLLPEGELLLRAERHIRESGGGPADA</sequence>
<accession>I2N664</accession>
<name>I2N664_STRT9</name>
<evidence type="ECO:0000259" key="2">
    <source>
        <dbReference type="Pfam" id="PF18156"/>
    </source>
</evidence>
<feature type="domain" description="pPIWI-RE three-gene island" evidence="2">
    <location>
        <begin position="18"/>
        <end position="159"/>
    </location>
</feature>